<name>A0A395J8X7_9HELO</name>
<dbReference type="EMBL" id="QKRW01000001">
    <property type="protein sequence ID" value="RAL68588.1"/>
    <property type="molecule type" value="Genomic_DNA"/>
</dbReference>
<evidence type="ECO:0000256" key="1">
    <source>
        <dbReference type="SAM" id="MobiDB-lite"/>
    </source>
</evidence>
<proteinExistence type="predicted"/>
<feature type="region of interest" description="Disordered" evidence="1">
    <location>
        <begin position="54"/>
        <end position="77"/>
    </location>
</feature>
<accession>A0A395J8X7</accession>
<reference evidence="2 3" key="1">
    <citation type="submission" date="2018-06" db="EMBL/GenBank/DDBJ databases">
        <title>Genome Sequence of the Brown Rot Fungal Pathogen Monilinia fructigena.</title>
        <authorList>
            <person name="Landi L."/>
            <person name="De Miccolis Angelini R.M."/>
            <person name="Pollastro S."/>
            <person name="Abate D."/>
            <person name="Faretra F."/>
            <person name="Romanazzi G."/>
        </authorList>
    </citation>
    <scope>NUCLEOTIDE SEQUENCE [LARGE SCALE GENOMIC DNA]</scope>
    <source>
        <strain evidence="2 3">Mfrg269</strain>
    </source>
</reference>
<sequence>MVVALGQSIFIALSYVPMRMVVNEDQLLGIVFMSEPSQLLCLIDDPRQEFKIERVQKERRGEERKRRGEERRGEEEE</sequence>
<comment type="caution">
    <text evidence="2">The sequence shown here is derived from an EMBL/GenBank/DDBJ whole genome shotgun (WGS) entry which is preliminary data.</text>
</comment>
<organism evidence="2 3">
    <name type="scientific">Monilinia fructigena</name>
    <dbReference type="NCBI Taxonomy" id="38457"/>
    <lineage>
        <taxon>Eukaryota</taxon>
        <taxon>Fungi</taxon>
        <taxon>Dikarya</taxon>
        <taxon>Ascomycota</taxon>
        <taxon>Pezizomycotina</taxon>
        <taxon>Leotiomycetes</taxon>
        <taxon>Helotiales</taxon>
        <taxon>Sclerotiniaceae</taxon>
        <taxon>Monilinia</taxon>
    </lineage>
</organism>
<keyword evidence="3" id="KW-1185">Reference proteome</keyword>
<gene>
    <name evidence="2" type="ORF">DID88_007307</name>
</gene>
<evidence type="ECO:0000313" key="2">
    <source>
        <dbReference type="EMBL" id="RAL68588.1"/>
    </source>
</evidence>
<dbReference type="AlphaFoldDB" id="A0A395J8X7"/>
<evidence type="ECO:0000313" key="3">
    <source>
        <dbReference type="Proteomes" id="UP000249056"/>
    </source>
</evidence>
<protein>
    <submittedName>
        <fullName evidence="2">Uncharacterized protein</fullName>
    </submittedName>
</protein>
<dbReference type="Proteomes" id="UP000249056">
    <property type="component" value="Unassembled WGS sequence"/>
</dbReference>